<keyword evidence="1" id="KW-0812">Transmembrane</keyword>
<gene>
    <name evidence="2" type="ORF">F0U44_10625</name>
</gene>
<keyword evidence="3" id="KW-1185">Reference proteome</keyword>
<dbReference type="EMBL" id="VUJV01000003">
    <property type="protein sequence ID" value="KAA1418922.1"/>
    <property type="molecule type" value="Genomic_DNA"/>
</dbReference>
<sequence>MSLGLLAAVIGIGVAVLSLVSLVVFLVWVVRSSRRVADEMRSSHSDAVLGPERATYRGGTGSFSRVSNSCWLVLTEDQLVVRTLIGKGFTVPVSTIKRTRVEKSYNGSRDLYPVLVLETTRGEVGLTVAEVGAWEAALARA</sequence>
<evidence type="ECO:0000313" key="2">
    <source>
        <dbReference type="EMBL" id="KAA1418922.1"/>
    </source>
</evidence>
<keyword evidence="1" id="KW-1133">Transmembrane helix</keyword>
<dbReference type="Proteomes" id="UP000325003">
    <property type="component" value="Unassembled WGS sequence"/>
</dbReference>
<evidence type="ECO:0000256" key="1">
    <source>
        <dbReference type="SAM" id="Phobius"/>
    </source>
</evidence>
<feature type="transmembrane region" description="Helical" evidence="1">
    <location>
        <begin position="6"/>
        <end position="30"/>
    </location>
</feature>
<evidence type="ECO:0008006" key="4">
    <source>
        <dbReference type="Google" id="ProtNLM"/>
    </source>
</evidence>
<reference evidence="2 3" key="1">
    <citation type="submission" date="2019-09" db="EMBL/GenBank/DDBJ databases">
        <title>Nocardioides panacisoli sp. nov., isolated from the soil of a ginseng field.</title>
        <authorList>
            <person name="Cho C."/>
        </authorList>
    </citation>
    <scope>NUCLEOTIDE SEQUENCE [LARGE SCALE GENOMIC DNA]</scope>
    <source>
        <strain evidence="2 3">BN130099</strain>
    </source>
</reference>
<protein>
    <recommendedName>
        <fullName evidence="4">DUF2550 family protein</fullName>
    </recommendedName>
</protein>
<proteinExistence type="predicted"/>
<dbReference type="RefSeq" id="WP_149728262.1">
    <property type="nucleotide sequence ID" value="NZ_VUJV01000003.1"/>
</dbReference>
<reference evidence="2 3" key="2">
    <citation type="submission" date="2019-09" db="EMBL/GenBank/DDBJ databases">
        <authorList>
            <person name="Jin C."/>
        </authorList>
    </citation>
    <scope>NUCLEOTIDE SEQUENCE [LARGE SCALE GENOMIC DNA]</scope>
    <source>
        <strain evidence="2 3">BN130099</strain>
    </source>
</reference>
<evidence type="ECO:0000313" key="3">
    <source>
        <dbReference type="Proteomes" id="UP000325003"/>
    </source>
</evidence>
<dbReference type="AlphaFoldDB" id="A0A5B1LE58"/>
<comment type="caution">
    <text evidence="2">The sequence shown here is derived from an EMBL/GenBank/DDBJ whole genome shotgun (WGS) entry which is preliminary data.</text>
</comment>
<accession>A0A5B1LE58</accession>
<name>A0A5B1LE58_9ACTN</name>
<keyword evidence="1" id="KW-0472">Membrane</keyword>
<organism evidence="2 3">
    <name type="scientific">Nocardioides humilatus</name>
    <dbReference type="NCBI Taxonomy" id="2607660"/>
    <lineage>
        <taxon>Bacteria</taxon>
        <taxon>Bacillati</taxon>
        <taxon>Actinomycetota</taxon>
        <taxon>Actinomycetes</taxon>
        <taxon>Propionibacteriales</taxon>
        <taxon>Nocardioidaceae</taxon>
        <taxon>Nocardioides</taxon>
    </lineage>
</organism>